<accession>A0A1B2ADI7</accession>
<feature type="chain" id="PRO_5008534075" description="Secreted protein" evidence="1">
    <location>
        <begin position="21"/>
        <end position="61"/>
    </location>
</feature>
<organism evidence="2 3">
    <name type="scientific">Tsuneonella dongtanensis</name>
    <dbReference type="NCBI Taxonomy" id="692370"/>
    <lineage>
        <taxon>Bacteria</taxon>
        <taxon>Pseudomonadati</taxon>
        <taxon>Pseudomonadota</taxon>
        <taxon>Alphaproteobacteria</taxon>
        <taxon>Sphingomonadales</taxon>
        <taxon>Erythrobacteraceae</taxon>
        <taxon>Tsuneonella</taxon>
    </lineage>
</organism>
<protein>
    <recommendedName>
        <fullName evidence="4">Secreted protein</fullName>
    </recommendedName>
</protein>
<dbReference type="STRING" id="692370.A6F68_01684"/>
<evidence type="ECO:0000313" key="2">
    <source>
        <dbReference type="EMBL" id="ANY20197.1"/>
    </source>
</evidence>
<name>A0A1B2ADI7_9SPHN</name>
<dbReference type="Proteomes" id="UP000092932">
    <property type="component" value="Chromosome"/>
</dbReference>
<dbReference type="KEGG" id="ado:A6F68_01684"/>
<reference evidence="2 3" key="1">
    <citation type="submission" date="2016-07" db="EMBL/GenBank/DDBJ databases">
        <title>Complete genome sequence of Altererythrobacter dongtanensis KCTC 22672, a type strain with esterase isolated from tidal flat.</title>
        <authorList>
            <person name="Cheng H."/>
            <person name="Wu Y.-H."/>
            <person name="Zhou P."/>
            <person name="Huo Y.-Y."/>
            <person name="Wang C.-S."/>
            <person name="Xu X.-W."/>
        </authorList>
    </citation>
    <scope>NUCLEOTIDE SEQUENCE [LARGE SCALE GENOMIC DNA]</scope>
    <source>
        <strain evidence="2 3">KCTC 22672</strain>
    </source>
</reference>
<dbReference type="RefSeq" id="WP_067678504.1">
    <property type="nucleotide sequence ID" value="NZ_CP016591.1"/>
</dbReference>
<keyword evidence="1" id="KW-0732">Signal</keyword>
<keyword evidence="3" id="KW-1185">Reference proteome</keyword>
<proteinExistence type="predicted"/>
<feature type="signal peptide" evidence="1">
    <location>
        <begin position="1"/>
        <end position="20"/>
    </location>
</feature>
<gene>
    <name evidence="2" type="ORF">A6F68_01684</name>
</gene>
<evidence type="ECO:0000256" key="1">
    <source>
        <dbReference type="SAM" id="SignalP"/>
    </source>
</evidence>
<sequence>MPKTSPQLLLSAAASTLALAALALSAPTLDASSVEAVSPIGAVAGIDLPSAPALPVLLPTS</sequence>
<dbReference type="AlphaFoldDB" id="A0A1B2ADI7"/>
<evidence type="ECO:0000313" key="3">
    <source>
        <dbReference type="Proteomes" id="UP000092932"/>
    </source>
</evidence>
<evidence type="ECO:0008006" key="4">
    <source>
        <dbReference type="Google" id="ProtNLM"/>
    </source>
</evidence>
<dbReference type="EMBL" id="CP016591">
    <property type="protein sequence ID" value="ANY20197.1"/>
    <property type="molecule type" value="Genomic_DNA"/>
</dbReference>